<dbReference type="OrthoDB" id="416987at2759"/>
<protein>
    <submittedName>
        <fullName evidence="2">Uncharacterized protein LOC115875693</fullName>
    </submittedName>
</protein>
<dbReference type="Proteomes" id="UP000504635">
    <property type="component" value="Unplaced"/>
</dbReference>
<dbReference type="SUPFAM" id="SSF56672">
    <property type="entry name" value="DNA/RNA polymerases"/>
    <property type="match status" value="1"/>
</dbReference>
<gene>
    <name evidence="2" type="primary">LOC115875693</name>
</gene>
<evidence type="ECO:0000313" key="2">
    <source>
        <dbReference type="RefSeq" id="XP_030747078.1"/>
    </source>
</evidence>
<dbReference type="InterPro" id="IPR043502">
    <property type="entry name" value="DNA/RNA_pol_sf"/>
</dbReference>
<dbReference type="PANTHER" id="PTHR47331">
    <property type="entry name" value="PHD-TYPE DOMAIN-CONTAINING PROTEIN"/>
    <property type="match status" value="1"/>
</dbReference>
<organism evidence="1 2">
    <name type="scientific">Sitophilus oryzae</name>
    <name type="common">Rice weevil</name>
    <name type="synonym">Curculio oryzae</name>
    <dbReference type="NCBI Taxonomy" id="7048"/>
    <lineage>
        <taxon>Eukaryota</taxon>
        <taxon>Metazoa</taxon>
        <taxon>Ecdysozoa</taxon>
        <taxon>Arthropoda</taxon>
        <taxon>Hexapoda</taxon>
        <taxon>Insecta</taxon>
        <taxon>Pterygota</taxon>
        <taxon>Neoptera</taxon>
        <taxon>Endopterygota</taxon>
        <taxon>Coleoptera</taxon>
        <taxon>Polyphaga</taxon>
        <taxon>Cucujiformia</taxon>
        <taxon>Curculionidae</taxon>
        <taxon>Dryophthorinae</taxon>
        <taxon>Sitophilus</taxon>
    </lineage>
</organism>
<sequence length="395" mass="44683">MCPELAKGIPQVTEPPLTSTNADASQVLVANHSTYTQVFLQTLRVQLYGSGRSKVVRVLIDTGSQKSYILGSTATLLGYTPKQKINLLHGLFGGSQIMRQHNAYEINLRHNTNACTFEALDVICNAVSPIFDGVWLEEMSRLDVAGKLYTGRRHILPCGLVAVETLLGWTLMGKIPEGRNSVETLSALSLFVSDTSLANLWKLETLGIVDPSEQRTREESALAAKDLFLRTITVNGESRYEVRLSWLEDRPELPNNYNLARKRVDNTVNKLRKDGLFELYDRIFEEWLAENIIEVPQTNTGEAHYLPHRPVIKESSTTKIRPVFDASAKEKYKPSLNQCLEKGLNLIEEILNIFLRFRTNKIGVVSDIRKTFFQISVHETDRDYLRFLWVNKDGG</sequence>
<accession>A0A6J2X766</accession>
<name>A0A6J2X766_SITOR</name>
<proteinExistence type="predicted"/>
<dbReference type="AlphaFoldDB" id="A0A6J2X766"/>
<dbReference type="KEGG" id="soy:115875693"/>
<dbReference type="GO" id="GO:0071897">
    <property type="term" value="P:DNA biosynthetic process"/>
    <property type="evidence" value="ECO:0007669"/>
    <property type="project" value="UniProtKB-ARBA"/>
</dbReference>
<evidence type="ECO:0000313" key="1">
    <source>
        <dbReference type="Proteomes" id="UP000504635"/>
    </source>
</evidence>
<dbReference type="InParanoid" id="A0A6J2X766"/>
<dbReference type="GeneID" id="115875693"/>
<reference evidence="2" key="1">
    <citation type="submission" date="2025-08" db="UniProtKB">
        <authorList>
            <consortium name="RefSeq"/>
        </authorList>
    </citation>
    <scope>IDENTIFICATION</scope>
    <source>
        <tissue evidence="2">Gonads</tissue>
    </source>
</reference>
<keyword evidence="1" id="KW-1185">Reference proteome</keyword>
<dbReference type="PANTHER" id="PTHR47331:SF1">
    <property type="entry name" value="GAG-LIKE PROTEIN"/>
    <property type="match status" value="1"/>
</dbReference>
<dbReference type="RefSeq" id="XP_030747078.1">
    <property type="nucleotide sequence ID" value="XM_030891218.1"/>
</dbReference>